<reference evidence="1" key="1">
    <citation type="submission" date="2018-02" db="EMBL/GenBank/DDBJ databases">
        <title>Rhizophora mucronata_Transcriptome.</title>
        <authorList>
            <person name="Meera S.P."/>
            <person name="Sreeshan A."/>
            <person name="Augustine A."/>
        </authorList>
    </citation>
    <scope>NUCLEOTIDE SEQUENCE</scope>
    <source>
        <tissue evidence="1">Leaf</tissue>
    </source>
</reference>
<accession>A0A2P2QN15</accession>
<organism evidence="1">
    <name type="scientific">Rhizophora mucronata</name>
    <name type="common">Asiatic mangrove</name>
    <dbReference type="NCBI Taxonomy" id="61149"/>
    <lineage>
        <taxon>Eukaryota</taxon>
        <taxon>Viridiplantae</taxon>
        <taxon>Streptophyta</taxon>
        <taxon>Embryophyta</taxon>
        <taxon>Tracheophyta</taxon>
        <taxon>Spermatophyta</taxon>
        <taxon>Magnoliopsida</taxon>
        <taxon>eudicotyledons</taxon>
        <taxon>Gunneridae</taxon>
        <taxon>Pentapetalae</taxon>
        <taxon>rosids</taxon>
        <taxon>fabids</taxon>
        <taxon>Malpighiales</taxon>
        <taxon>Rhizophoraceae</taxon>
        <taxon>Rhizophora</taxon>
    </lineage>
</organism>
<dbReference type="EMBL" id="GGEC01087831">
    <property type="protein sequence ID" value="MBX68315.1"/>
    <property type="molecule type" value="Transcribed_RNA"/>
</dbReference>
<sequence>MFSIIMDILPFCYHLENAICVIVSIRLVHVHYLIHVFMVN</sequence>
<evidence type="ECO:0000313" key="1">
    <source>
        <dbReference type="EMBL" id="MBX68315.1"/>
    </source>
</evidence>
<proteinExistence type="predicted"/>
<name>A0A2P2QN15_RHIMU</name>
<dbReference type="AlphaFoldDB" id="A0A2P2QN15"/>
<protein>
    <submittedName>
        <fullName evidence="1">Uncharacterized protein</fullName>
    </submittedName>
</protein>